<keyword evidence="2" id="KW-1185">Reference proteome</keyword>
<reference evidence="1" key="1">
    <citation type="submission" date="2013-05" db="EMBL/GenBank/DDBJ databases">
        <authorList>
            <person name="Govender V.S."/>
            <person name="Mchunu L.V."/>
            <person name="Naicker R.N."/>
            <person name="Sha K.I."/>
            <person name="Zinyembe F."/>
            <person name="Pillay B."/>
            <person name="Larsen M.H."/>
            <person name="Rubin E.J."/>
            <person name="Kasprowicz V.O."/>
            <person name="Bishai W.R."/>
            <person name="Bowman C.A."/>
            <person name="Russell D.A."/>
            <person name="Jacobs-Sera D."/>
            <person name="Hendrix R.W."/>
            <person name="Hatfull G.F."/>
        </authorList>
    </citation>
    <scope>NUCLEOTIDE SEQUENCE</scope>
</reference>
<organism evidence="1 2">
    <name type="scientific">Mycobacterium phage Muddy</name>
    <dbReference type="NCBI Taxonomy" id="1340829"/>
    <lineage>
        <taxon>Viruses</taxon>
        <taxon>Duplodnaviria</taxon>
        <taxon>Heunggongvirae</taxon>
        <taxon>Uroviricota</taxon>
        <taxon>Caudoviricetes</taxon>
        <taxon>Mapvirus</taxon>
        <taxon>Mapvirus muddy</taxon>
    </lineage>
</organism>
<gene>
    <name evidence="1" type="primary">13</name>
    <name evidence="1" type="ORF">PBI_MUDDY_13</name>
</gene>
<sequence>MSKKMKINSKRLTALRKGSGITAVLRKYGERQTKAANEDFWATAPGNERYRQRNSSKSKEPYDMTVKQGGDRTRVFVQTASYPARRQEKRSSSLLRSIIQIKSGGG</sequence>
<evidence type="ECO:0000313" key="2">
    <source>
        <dbReference type="Proteomes" id="UP000015553"/>
    </source>
</evidence>
<dbReference type="EMBL" id="KF024728">
    <property type="protein sequence ID" value="WEV84057.1"/>
    <property type="molecule type" value="Genomic_DNA"/>
</dbReference>
<name>A0ACD4QCS1_9CAUD</name>
<dbReference type="Proteomes" id="UP000015553">
    <property type="component" value="Segment"/>
</dbReference>
<protein>
    <submittedName>
        <fullName evidence="1">Uncharacterized protein</fullName>
    </submittedName>
</protein>
<accession>A0ACD4QCS1</accession>
<proteinExistence type="predicted"/>
<evidence type="ECO:0000313" key="1">
    <source>
        <dbReference type="EMBL" id="WEV84057.1"/>
    </source>
</evidence>